<dbReference type="Pfam" id="PF00931">
    <property type="entry name" value="NB-ARC"/>
    <property type="match status" value="1"/>
</dbReference>
<dbReference type="Proteomes" id="UP001500469">
    <property type="component" value="Unassembled WGS sequence"/>
</dbReference>
<evidence type="ECO:0000259" key="1">
    <source>
        <dbReference type="Pfam" id="PF00931"/>
    </source>
</evidence>
<dbReference type="RefSeq" id="WP_343847926.1">
    <property type="nucleotide sequence ID" value="NZ_BAAAFI010000001.1"/>
</dbReference>
<name>A0ABN1MV20_9BACT</name>
<accession>A0ABN1MV20</accession>
<keyword evidence="3" id="KW-1185">Reference proteome</keyword>
<dbReference type="SUPFAM" id="SSF52540">
    <property type="entry name" value="P-loop containing nucleoside triphosphate hydrolases"/>
    <property type="match status" value="1"/>
</dbReference>
<gene>
    <name evidence="2" type="ORF">GCM10009119_01970</name>
</gene>
<sequence>MNQGMKHVFNAAKIGLSLGSFFLPGYLNPENPLIAEIIKGLSTTFLGNILNQYDPVELLKSLDKNNTNQNHDIGKLMTASVPRAVRLVSTKFQQEHNCDKATKKFLDELVERAEVSGWQFEDDASFLADKNEWIDEIQTYVFGRQQNVAKETIERVDPYFKDNLPACYELVFTEGLKNKEDEKPLKAFLIKTLTGLEDQLKGQTKLSEQILEEVRLLKEDMPCRSLGIAQDYFKEEFERVHAKLDRILDDLEELKKGQGELRKGQEEILEVLQRPGKIEIARHLSEPPFVTETFLGREAELESIWNKFHSASHALVLVNGDGGVGKTSIASTYYHKHAGYYRHLAWVYSEKNIGNALLSLATGLQVEFEEQEQIKERLAKILTALANLEPPVLLVIDNANEVEDLDKYYLALKRLPGLHLLLTSRLRNFQQAEMLPIEGLPDEQAIELFTKYYKKHKPDEDPLLLAIYEAVGRNTLG</sequence>
<evidence type="ECO:0000313" key="3">
    <source>
        <dbReference type="Proteomes" id="UP001500469"/>
    </source>
</evidence>
<dbReference type="PANTHER" id="PTHR47691">
    <property type="entry name" value="REGULATOR-RELATED"/>
    <property type="match status" value="1"/>
</dbReference>
<comment type="caution">
    <text evidence="2">The sequence shown here is derived from an EMBL/GenBank/DDBJ whole genome shotgun (WGS) entry which is preliminary data.</text>
</comment>
<evidence type="ECO:0000313" key="2">
    <source>
        <dbReference type="EMBL" id="GAA0877229.1"/>
    </source>
</evidence>
<dbReference type="PANTHER" id="PTHR47691:SF3">
    <property type="entry name" value="HTH-TYPE TRANSCRIPTIONAL REGULATOR RV0890C-RELATED"/>
    <property type="match status" value="1"/>
</dbReference>
<organism evidence="2 3">
    <name type="scientific">Algoriphagus jejuensis</name>
    <dbReference type="NCBI Taxonomy" id="419934"/>
    <lineage>
        <taxon>Bacteria</taxon>
        <taxon>Pseudomonadati</taxon>
        <taxon>Bacteroidota</taxon>
        <taxon>Cytophagia</taxon>
        <taxon>Cytophagales</taxon>
        <taxon>Cyclobacteriaceae</taxon>
        <taxon>Algoriphagus</taxon>
    </lineage>
</organism>
<proteinExistence type="predicted"/>
<reference evidence="2 3" key="1">
    <citation type="journal article" date="2019" name="Int. J. Syst. Evol. Microbiol.">
        <title>The Global Catalogue of Microorganisms (GCM) 10K type strain sequencing project: providing services to taxonomists for standard genome sequencing and annotation.</title>
        <authorList>
            <consortium name="The Broad Institute Genomics Platform"/>
            <consortium name="The Broad Institute Genome Sequencing Center for Infectious Disease"/>
            <person name="Wu L."/>
            <person name="Ma J."/>
        </authorList>
    </citation>
    <scope>NUCLEOTIDE SEQUENCE [LARGE SCALE GENOMIC DNA]</scope>
    <source>
        <strain evidence="2 3">JCM 16112</strain>
    </source>
</reference>
<dbReference type="EMBL" id="BAAAFI010000001">
    <property type="protein sequence ID" value="GAA0877229.1"/>
    <property type="molecule type" value="Genomic_DNA"/>
</dbReference>
<dbReference type="InterPro" id="IPR002182">
    <property type="entry name" value="NB-ARC"/>
</dbReference>
<feature type="domain" description="NB-ARC" evidence="1">
    <location>
        <begin position="298"/>
        <end position="453"/>
    </location>
</feature>
<dbReference type="InterPro" id="IPR027417">
    <property type="entry name" value="P-loop_NTPase"/>
</dbReference>
<dbReference type="Gene3D" id="3.40.50.300">
    <property type="entry name" value="P-loop containing nucleotide triphosphate hydrolases"/>
    <property type="match status" value="1"/>
</dbReference>
<protein>
    <recommendedName>
        <fullName evidence="1">NB-ARC domain-containing protein</fullName>
    </recommendedName>
</protein>